<feature type="compositionally biased region" description="Low complexity" evidence="1">
    <location>
        <begin position="324"/>
        <end position="333"/>
    </location>
</feature>
<organism evidence="2 3">
    <name type="scientific">Operophtera brumata</name>
    <name type="common">Winter moth</name>
    <name type="synonym">Phalaena brumata</name>
    <dbReference type="NCBI Taxonomy" id="104452"/>
    <lineage>
        <taxon>Eukaryota</taxon>
        <taxon>Metazoa</taxon>
        <taxon>Ecdysozoa</taxon>
        <taxon>Arthropoda</taxon>
        <taxon>Hexapoda</taxon>
        <taxon>Insecta</taxon>
        <taxon>Pterygota</taxon>
        <taxon>Neoptera</taxon>
        <taxon>Endopterygota</taxon>
        <taxon>Lepidoptera</taxon>
        <taxon>Glossata</taxon>
        <taxon>Ditrysia</taxon>
        <taxon>Geometroidea</taxon>
        <taxon>Geometridae</taxon>
        <taxon>Larentiinae</taxon>
        <taxon>Operophtera</taxon>
    </lineage>
</organism>
<evidence type="ECO:0000256" key="1">
    <source>
        <dbReference type="SAM" id="MobiDB-lite"/>
    </source>
</evidence>
<sequence length="1502" mass="171564">MGPEKKGKEVFDENYWRTSIEQAALDEDNWKVKVIIIEAAGSDQDRMYLNKFELFAAEEKRFVIKNICKTETIFMINQLGGEKKVKDDNLRVFEEGQAYLKVKKDIPPDIQALIIKHLILKMKVEYLFIKRQRLEVKQGMKNESLTMIDRTEVRSTVSVKPPPPPPEPPKAKGKKEEPDPASLLPEPAEGKKYNTLLRVRGEEWRDKVYVDDFPTDGPNLYVAVTGFVEPLLCGCLIKIGIPLTAIVQVRIDPGVTKIPSQHLHYLDNMDILNIPEDVGDERHSSYYNQQIEDLPLECVTVYSVLDGILRTVCRSKKLDERSSTTSLSTGATLNQPQKSFDDKEKTEKAENLVKEVFSALCQTDVSKKAYCLTYGEEYEAHKDPTVVSYGDFAKYNTFHLGNINLDNIVGSSLHCMPINKLWQQQRRPQGELEAKINFHVNVLMSCFEREDIETAELSRLIHILSCRKLFNNRSSFKKRRLQSSTISEFKKIYLKRSVLAQPLSRCPLLRTSSSTSPYFLSTAKCENISDSSLDEDPETRRINFLFDCPDISELVSAAEIAIEKPINHLIDDFEYFEDFSGISSYQIMLEAFNKFNCVDYKYCEVTDCFVLMFFNSHDKDGIAREEWRCHLSTPLCLQDFFDFVLEEHYDWIKNEETIYDETIVLKTQSLFQDLIDPFAIKLCVENSEVDLELLMEGSLKYQVLAEMEDVSPEELFTTVESSKKKIVSSISTVDSKSSKKNKSATTSTPKKVKHSFTANGLDSTKTVSQEILDTCESFRISSKDEIIINIKKQTYKEPVAVMPDPSIEKTKPKESPTEKLSTSIPHIFETKLFYSFSVTWPNGLITESVHENNSPVISHIKQFNIFPVLNFDEEMRCISLNGEVVVFKINGDVEVLKPDGTIIKITKYEKRIFVPEVQEDIASEISSDKTKKSKGKEKPKESSNKTSKNTLIEQIPEEKEPEYEFIIKQFEIIESSGLRQQWINDNSIDIEKLLIRTATDYCLGEVFSRRIDGTNILLNKDGVLVVTFPNKTRIITQYIIEDDEIYPEWTEIEKEYFDILGVTDTIKSTGSTSPKSSDDLYSASLGSSSSENTYIEERENEKERTDGYVSVQVMFTIEHTNFTTVTINKANENISVESPSGSIVVVDTKNNYDITLDSLTKAQFNGETLHITYEACSECQSFTNCDIKVKADEMSSVTKVQQHLMTMKDSFCKRINVNEEGSITVTDELCSESSLQVTEERANPEKYIEVADDKPTDGKSENSVSHGKCREIYLSKTVRFFVFRRDLSCSELVHRSLLEQYKMDCCWQPWCSINQYDTFGDHRSLMSILMPVHLTATEDLKKDSGKGFYQWMRPYKRFESKPSKPDNVLPPRLPRAFILSNESLQHIPIVDRRSEDEIRIDDASQALAHRIYKDLKVRTADDVRSRAEANITTKVGQEPEELSVLGEMDEEDIDEVKTLEEERASLMNNAAGEAVTKAERRKMKCVCADEAPSTPGGTQPYM</sequence>
<dbReference type="GO" id="GO:0005576">
    <property type="term" value="C:extracellular region"/>
    <property type="evidence" value="ECO:0007669"/>
    <property type="project" value="GOC"/>
</dbReference>
<comment type="caution">
    <text evidence="2">The sequence shown here is derived from an EMBL/GenBank/DDBJ whole genome shotgun (WGS) entry which is preliminary data.</text>
</comment>
<dbReference type="STRING" id="104452.A0A0L7KVU6"/>
<dbReference type="EMBL" id="JTDY01005299">
    <property type="protein sequence ID" value="KOB67144.1"/>
    <property type="molecule type" value="Genomic_DNA"/>
</dbReference>
<gene>
    <name evidence="2" type="ORF">OBRU01_15226</name>
</gene>
<dbReference type="GO" id="GO:0003351">
    <property type="term" value="P:epithelial cilium movement involved in extracellular fluid movement"/>
    <property type="evidence" value="ECO:0007669"/>
    <property type="project" value="TreeGrafter"/>
</dbReference>
<feature type="region of interest" description="Disordered" evidence="1">
    <location>
        <begin position="925"/>
        <end position="952"/>
    </location>
</feature>
<name>A0A0L7KVU6_OPEBR</name>
<dbReference type="PANTHER" id="PTHR21963">
    <property type="entry name" value="PF6"/>
    <property type="match status" value="1"/>
</dbReference>
<feature type="region of interest" description="Disordered" evidence="1">
    <location>
        <begin position="324"/>
        <end position="345"/>
    </location>
</feature>
<dbReference type="GO" id="GO:1990716">
    <property type="term" value="C:axonemal central apparatus"/>
    <property type="evidence" value="ECO:0007669"/>
    <property type="project" value="TreeGrafter"/>
</dbReference>
<accession>A0A0L7KVU6</accession>
<feature type="region of interest" description="Disordered" evidence="1">
    <location>
        <begin position="1068"/>
        <end position="1103"/>
    </location>
</feature>
<feature type="compositionally biased region" description="Low complexity" evidence="1">
    <location>
        <begin position="1079"/>
        <end position="1090"/>
    </location>
</feature>
<reference evidence="2 3" key="1">
    <citation type="journal article" date="2015" name="Genome Biol. Evol.">
        <title>The genome of winter moth (Operophtera brumata) provides a genomic perspective on sexual dimorphism and phenology.</title>
        <authorList>
            <person name="Derks M.F."/>
            <person name="Smit S."/>
            <person name="Salis L."/>
            <person name="Schijlen E."/>
            <person name="Bossers A."/>
            <person name="Mateman C."/>
            <person name="Pijl A.S."/>
            <person name="de Ridder D."/>
            <person name="Groenen M.A."/>
            <person name="Visser M.E."/>
            <person name="Megens H.J."/>
        </authorList>
    </citation>
    <scope>NUCLEOTIDE SEQUENCE [LARGE SCALE GENOMIC DNA]</scope>
    <source>
        <strain evidence="2">WM2013NL</strain>
        <tissue evidence="2">Head and thorax</tissue>
    </source>
</reference>
<dbReference type="PANTHER" id="PTHR21963:SF1">
    <property type="entry name" value="SPERM-ASSOCIATED ANTIGEN 17"/>
    <property type="match status" value="1"/>
</dbReference>
<protein>
    <submittedName>
        <fullName evidence="2">Putative sperm associated antigen 17</fullName>
    </submittedName>
</protein>
<evidence type="ECO:0000313" key="3">
    <source>
        <dbReference type="Proteomes" id="UP000037510"/>
    </source>
</evidence>
<dbReference type="InterPro" id="IPR026173">
    <property type="entry name" value="SPAG17"/>
</dbReference>
<dbReference type="Proteomes" id="UP000037510">
    <property type="component" value="Unassembled WGS sequence"/>
</dbReference>
<feature type="compositionally biased region" description="Basic and acidic residues" evidence="1">
    <location>
        <begin position="926"/>
        <end position="943"/>
    </location>
</feature>
<feature type="region of interest" description="Disordered" evidence="1">
    <location>
        <begin position="152"/>
        <end position="187"/>
    </location>
</feature>
<evidence type="ECO:0000313" key="2">
    <source>
        <dbReference type="EMBL" id="KOB67144.1"/>
    </source>
</evidence>
<dbReference type="GO" id="GO:1904158">
    <property type="term" value="P:axonemal central apparatus assembly"/>
    <property type="evidence" value="ECO:0007669"/>
    <property type="project" value="TreeGrafter"/>
</dbReference>
<keyword evidence="3" id="KW-1185">Reference proteome</keyword>
<proteinExistence type="predicted"/>